<dbReference type="RefSeq" id="WP_010466547.1">
    <property type="nucleotide sequence ID" value="NZ_CP005961.1"/>
</dbReference>
<keyword evidence="1" id="KW-0472">Membrane</keyword>
<geneLocation type="plasmid" evidence="3"/>
<evidence type="ECO:0000256" key="1">
    <source>
        <dbReference type="SAM" id="Phobius"/>
    </source>
</evidence>
<gene>
    <name evidence="2" type="ORF">OU5_P0429</name>
</gene>
<dbReference type="KEGG" id="pman:OU5_P0429"/>
<sequence>MNGVQTRRRFMTIFVRKNEPARSIKSIVKSIDGLAAILSDISRLLESKIQPANGELLEHDEKRSGRGSVGADVVSDHEDAFSLHRGHAVLFAICIGFVIGPILGYLSYGSSACEATLSFFGM</sequence>
<dbReference type="OrthoDB" id="6935999at2"/>
<keyword evidence="1" id="KW-0812">Transmembrane</keyword>
<protein>
    <submittedName>
        <fullName evidence="2">Uncharacterized protein</fullName>
    </submittedName>
</protein>
<dbReference type="AlphaFoldDB" id="A0A024EM80"/>
<accession>A0A024EM80</accession>
<organism evidence="2 3">
    <name type="scientific">Pseudomonas mandelii JR-1</name>
    <dbReference type="NCBI Taxonomy" id="1147786"/>
    <lineage>
        <taxon>Bacteria</taxon>
        <taxon>Pseudomonadati</taxon>
        <taxon>Pseudomonadota</taxon>
        <taxon>Gammaproteobacteria</taxon>
        <taxon>Pseudomonadales</taxon>
        <taxon>Pseudomonadaceae</taxon>
        <taxon>Pseudomonas</taxon>
    </lineage>
</organism>
<keyword evidence="1" id="KW-1133">Transmembrane helix</keyword>
<proteinExistence type="predicted"/>
<dbReference type="EMBL" id="CP005961">
    <property type="protein sequence ID" value="AHZ73681.1"/>
    <property type="molecule type" value="Genomic_DNA"/>
</dbReference>
<dbReference type="HOGENOM" id="CLU_2024728_0_0_6"/>
<reference evidence="2 3" key="1">
    <citation type="journal article" date="2012" name="J. Bacteriol.">
        <title>Genome sequence of cold-adapted Pseudomonas mandelii strain JR-1.</title>
        <authorList>
            <person name="Jang S.H."/>
            <person name="Kim J."/>
            <person name="Kim J."/>
            <person name="Hong S."/>
            <person name="Lee C."/>
        </authorList>
    </citation>
    <scope>NUCLEOTIDE SEQUENCE [LARGE SCALE GENOMIC DNA]</scope>
    <source>
        <strain evidence="2 3">JR-1</strain>
        <plasmid evidence="3">Plasmid</plasmid>
    </source>
</reference>
<keyword evidence="2" id="KW-0614">Plasmid</keyword>
<dbReference type="Proteomes" id="UP000026913">
    <property type="component" value="Plasmid unnamed"/>
</dbReference>
<name>A0A024EM80_9PSED</name>
<evidence type="ECO:0000313" key="3">
    <source>
        <dbReference type="Proteomes" id="UP000026913"/>
    </source>
</evidence>
<evidence type="ECO:0000313" key="2">
    <source>
        <dbReference type="EMBL" id="AHZ73681.1"/>
    </source>
</evidence>
<feature type="transmembrane region" description="Helical" evidence="1">
    <location>
        <begin position="88"/>
        <end position="108"/>
    </location>
</feature>